<evidence type="ECO:0000256" key="5">
    <source>
        <dbReference type="ARBA" id="ARBA00022842"/>
    </source>
</evidence>
<dbReference type="InterPro" id="IPR036397">
    <property type="entry name" value="RNaseH_sf"/>
</dbReference>
<dbReference type="PANTHER" id="PTHR42648">
    <property type="entry name" value="TRANSPOSASE, PUTATIVE-RELATED"/>
    <property type="match status" value="1"/>
</dbReference>
<dbReference type="GO" id="GO:0015074">
    <property type="term" value="P:DNA integration"/>
    <property type="evidence" value="ECO:0007669"/>
    <property type="project" value="UniProtKB-KW"/>
</dbReference>
<dbReference type="InterPro" id="IPR001584">
    <property type="entry name" value="Integrase_cat-core"/>
</dbReference>
<evidence type="ECO:0000256" key="8">
    <source>
        <dbReference type="ARBA" id="ARBA00022932"/>
    </source>
</evidence>
<gene>
    <name evidence="12" type="primary">POLX_2</name>
    <name evidence="12" type="ORF">CM83_12343</name>
</gene>
<reference evidence="12" key="2">
    <citation type="submission" date="2014-07" db="EMBL/GenBank/DDBJ databases">
        <authorList>
            <person name="Hull J."/>
        </authorList>
    </citation>
    <scope>NUCLEOTIDE SEQUENCE</scope>
</reference>
<dbReference type="EMBL" id="GBHO01008996">
    <property type="protein sequence ID" value="JAG34608.1"/>
    <property type="molecule type" value="Transcribed_RNA"/>
</dbReference>
<name>A0A0A9YU55_LYGHE</name>
<evidence type="ECO:0000313" key="12">
    <source>
        <dbReference type="EMBL" id="JAG34608.1"/>
    </source>
</evidence>
<sequence>LYSPHSAENLFSLRRILKDNIHARVDNKKLIIENKISGKHITTGLFDGSFWWLQFSLPLATATPTERQGILQALASKFGTSVVGVGDPTSQTVLGKRPAAHAAKGGRKKKVRYTTDTSTPSASSSSVQKPTTSTTTPQPLDTTPTPNTSVLDNPGLQWHLRLNHMSKKYLEVLSKISPDLKGIKFGNNLLECADCMKAKGKRNPCNSKRQRTSIVFHRVYSDLAGPIRPAAYRSKNRYIITFTDDASRYAVAYPMENKTQVHLSVIKFLAEIRKLLGPNTKVAELRTDAGTEYKTSAMRQLLSEERIVHTECEPATPQHIGTAERLNYEIGNKIRVNLISSGLPSYFWAFALNHVMHIHNLTPNASNNMISPHEVVFNDTPSLKYIRRFGCEAYILDTHAKNKPKFHARSDLGFLLECQPTGYTIFDAQKKTVVRSKHVKFIES</sequence>
<dbReference type="GO" id="GO:0016787">
    <property type="term" value="F:hydrolase activity"/>
    <property type="evidence" value="ECO:0007669"/>
    <property type="project" value="UniProtKB-KW"/>
</dbReference>
<dbReference type="AlphaFoldDB" id="A0A0A9YU55"/>
<accession>A0A0A9YU55</accession>
<dbReference type="PROSITE" id="PS50994">
    <property type="entry name" value="INTEGRASE"/>
    <property type="match status" value="1"/>
</dbReference>
<proteinExistence type="predicted"/>
<keyword evidence="1" id="KW-0540">Nuclease</keyword>
<keyword evidence="4" id="KW-0378">Hydrolase</keyword>
<dbReference type="InterPro" id="IPR057670">
    <property type="entry name" value="SH3_retrovirus"/>
</dbReference>
<evidence type="ECO:0000256" key="4">
    <source>
        <dbReference type="ARBA" id="ARBA00022801"/>
    </source>
</evidence>
<dbReference type="InterPro" id="IPR012337">
    <property type="entry name" value="RNaseH-like_sf"/>
</dbReference>
<protein>
    <submittedName>
        <fullName evidence="12">Retrovirus-related Pol polyprotein from transposon TNT 1-94</fullName>
    </submittedName>
</protein>
<evidence type="ECO:0000256" key="2">
    <source>
        <dbReference type="ARBA" id="ARBA00022723"/>
    </source>
</evidence>
<evidence type="ECO:0000259" key="11">
    <source>
        <dbReference type="PROSITE" id="PS50994"/>
    </source>
</evidence>
<feature type="region of interest" description="Disordered" evidence="10">
    <location>
        <begin position="89"/>
        <end position="152"/>
    </location>
</feature>
<evidence type="ECO:0000256" key="6">
    <source>
        <dbReference type="ARBA" id="ARBA00022908"/>
    </source>
</evidence>
<keyword evidence="5" id="KW-0460">Magnesium</keyword>
<keyword evidence="9" id="KW-0233">DNA recombination</keyword>
<evidence type="ECO:0000256" key="3">
    <source>
        <dbReference type="ARBA" id="ARBA00022759"/>
    </source>
</evidence>
<dbReference type="Pfam" id="PF00665">
    <property type="entry name" value="rve"/>
    <property type="match status" value="1"/>
</dbReference>
<keyword evidence="8" id="KW-0239">DNA-directed DNA polymerase</keyword>
<dbReference type="GO" id="GO:0003676">
    <property type="term" value="F:nucleic acid binding"/>
    <property type="evidence" value="ECO:0007669"/>
    <property type="project" value="InterPro"/>
</dbReference>
<keyword evidence="2" id="KW-0479">Metal-binding</keyword>
<dbReference type="GO" id="GO:0003887">
    <property type="term" value="F:DNA-directed DNA polymerase activity"/>
    <property type="evidence" value="ECO:0007669"/>
    <property type="project" value="UniProtKB-KW"/>
</dbReference>
<feature type="domain" description="Integrase catalytic" evidence="11">
    <location>
        <begin position="200"/>
        <end position="380"/>
    </location>
</feature>
<keyword evidence="7" id="KW-0695">RNA-directed DNA polymerase</keyword>
<dbReference type="PANTHER" id="PTHR42648:SF11">
    <property type="entry name" value="TRANSPOSON TY4-P GAG-POL POLYPROTEIN"/>
    <property type="match status" value="1"/>
</dbReference>
<feature type="non-terminal residue" evidence="12">
    <location>
        <position position="444"/>
    </location>
</feature>
<evidence type="ECO:0000256" key="10">
    <source>
        <dbReference type="SAM" id="MobiDB-lite"/>
    </source>
</evidence>
<feature type="non-terminal residue" evidence="12">
    <location>
        <position position="1"/>
    </location>
</feature>
<dbReference type="Pfam" id="PF25597">
    <property type="entry name" value="SH3_retrovirus"/>
    <property type="match status" value="1"/>
</dbReference>
<feature type="compositionally biased region" description="Low complexity" evidence="10">
    <location>
        <begin position="114"/>
        <end position="148"/>
    </location>
</feature>
<keyword evidence="8" id="KW-0548">Nucleotidyltransferase</keyword>
<evidence type="ECO:0000256" key="1">
    <source>
        <dbReference type="ARBA" id="ARBA00022722"/>
    </source>
</evidence>
<dbReference type="GO" id="GO:0003964">
    <property type="term" value="F:RNA-directed DNA polymerase activity"/>
    <property type="evidence" value="ECO:0007669"/>
    <property type="project" value="UniProtKB-KW"/>
</dbReference>
<keyword evidence="3" id="KW-0255">Endonuclease</keyword>
<dbReference type="GO" id="GO:0004519">
    <property type="term" value="F:endonuclease activity"/>
    <property type="evidence" value="ECO:0007669"/>
    <property type="project" value="UniProtKB-KW"/>
</dbReference>
<dbReference type="Gene3D" id="3.30.420.10">
    <property type="entry name" value="Ribonuclease H-like superfamily/Ribonuclease H"/>
    <property type="match status" value="1"/>
</dbReference>
<organism evidence="12">
    <name type="scientific">Lygus hesperus</name>
    <name type="common">Western plant bug</name>
    <dbReference type="NCBI Taxonomy" id="30085"/>
    <lineage>
        <taxon>Eukaryota</taxon>
        <taxon>Metazoa</taxon>
        <taxon>Ecdysozoa</taxon>
        <taxon>Arthropoda</taxon>
        <taxon>Hexapoda</taxon>
        <taxon>Insecta</taxon>
        <taxon>Pterygota</taxon>
        <taxon>Neoptera</taxon>
        <taxon>Paraneoptera</taxon>
        <taxon>Hemiptera</taxon>
        <taxon>Heteroptera</taxon>
        <taxon>Panheteroptera</taxon>
        <taxon>Cimicomorpha</taxon>
        <taxon>Miridae</taxon>
        <taxon>Mirini</taxon>
        <taxon>Lygus</taxon>
    </lineage>
</organism>
<dbReference type="SUPFAM" id="SSF53098">
    <property type="entry name" value="Ribonuclease H-like"/>
    <property type="match status" value="1"/>
</dbReference>
<keyword evidence="8" id="KW-0808">Transferase</keyword>
<dbReference type="InterPro" id="IPR039537">
    <property type="entry name" value="Retrotran_Ty1/copia-like"/>
</dbReference>
<dbReference type="GO" id="GO:0046872">
    <property type="term" value="F:metal ion binding"/>
    <property type="evidence" value="ECO:0007669"/>
    <property type="project" value="UniProtKB-KW"/>
</dbReference>
<keyword evidence="6" id="KW-0229">DNA integration</keyword>
<dbReference type="GO" id="GO:0006310">
    <property type="term" value="P:DNA recombination"/>
    <property type="evidence" value="ECO:0007669"/>
    <property type="project" value="UniProtKB-KW"/>
</dbReference>
<evidence type="ECO:0000256" key="9">
    <source>
        <dbReference type="ARBA" id="ARBA00023172"/>
    </source>
</evidence>
<evidence type="ECO:0000256" key="7">
    <source>
        <dbReference type="ARBA" id="ARBA00022918"/>
    </source>
</evidence>
<reference evidence="12" key="1">
    <citation type="journal article" date="2014" name="PLoS ONE">
        <title>Transcriptome-Based Identification of ABC Transporters in the Western Tarnished Plant Bug Lygus hesperus.</title>
        <authorList>
            <person name="Hull J.J."/>
            <person name="Chaney K."/>
            <person name="Geib S.M."/>
            <person name="Fabrick J.A."/>
            <person name="Brent C.S."/>
            <person name="Walsh D."/>
            <person name="Lavine L.C."/>
        </authorList>
    </citation>
    <scope>NUCLEOTIDE SEQUENCE</scope>
</reference>